<feature type="chain" id="PRO_5043862659" evidence="2">
    <location>
        <begin position="25"/>
        <end position="116"/>
    </location>
</feature>
<evidence type="ECO:0000313" key="3">
    <source>
        <dbReference type="EMBL" id="XBO71925.1"/>
    </source>
</evidence>
<feature type="signal peptide" evidence="2">
    <location>
        <begin position="1"/>
        <end position="24"/>
    </location>
</feature>
<sequence length="116" mass="12074">MNQTIANSRTLVLGASIAIGVALAATGSMSARSDTAMLDEQQVFGAPGEQHLVNDGALDTIRGRFVPEQGIDADGVILWDERPGRGAGGGGDDSSHRAANGLNNRQSANVTTQRDW</sequence>
<name>A0AAU7KK95_9GAMM</name>
<reference evidence="3" key="1">
    <citation type="submission" date="2022-06" db="EMBL/GenBank/DDBJ databases">
        <title>A novel DMS-producing enzyme.</title>
        <authorList>
            <person name="Zhang Y."/>
        </authorList>
    </citation>
    <scope>NUCLEOTIDE SEQUENCE</scope>
    <source>
        <strain evidence="3">RT37</strain>
    </source>
</reference>
<accession>A0AAU7KK95</accession>
<feature type="compositionally biased region" description="Polar residues" evidence="1">
    <location>
        <begin position="101"/>
        <end position="116"/>
    </location>
</feature>
<dbReference type="EMBL" id="CP098827">
    <property type="protein sequence ID" value="XBO71925.1"/>
    <property type="molecule type" value="Genomic_DNA"/>
</dbReference>
<evidence type="ECO:0000256" key="1">
    <source>
        <dbReference type="SAM" id="MobiDB-lite"/>
    </source>
</evidence>
<proteinExistence type="predicted"/>
<evidence type="ECO:0000256" key="2">
    <source>
        <dbReference type="SAM" id="SignalP"/>
    </source>
</evidence>
<feature type="region of interest" description="Disordered" evidence="1">
    <location>
        <begin position="79"/>
        <end position="116"/>
    </location>
</feature>
<protein>
    <submittedName>
        <fullName evidence="3">Uncharacterized protein</fullName>
    </submittedName>
</protein>
<dbReference type="AlphaFoldDB" id="A0AAU7KK95"/>
<gene>
    <name evidence="3" type="ORF">NFG58_04230</name>
</gene>
<keyword evidence="2" id="KW-0732">Signal</keyword>
<organism evidence="3">
    <name type="scientific">Halomonas sp. RT37</name>
    <dbReference type="NCBI Taxonomy" id="2950872"/>
    <lineage>
        <taxon>Bacteria</taxon>
        <taxon>Pseudomonadati</taxon>
        <taxon>Pseudomonadota</taxon>
        <taxon>Gammaproteobacteria</taxon>
        <taxon>Oceanospirillales</taxon>
        <taxon>Halomonadaceae</taxon>
        <taxon>Halomonas</taxon>
    </lineage>
</organism>
<dbReference type="RefSeq" id="WP_045991026.1">
    <property type="nucleotide sequence ID" value="NZ_CP098827.1"/>
</dbReference>